<dbReference type="SMART" id="SM00248">
    <property type="entry name" value="ANK"/>
    <property type="match status" value="2"/>
</dbReference>
<evidence type="ECO:0000259" key="4">
    <source>
        <dbReference type="Pfam" id="PF24883"/>
    </source>
</evidence>
<dbReference type="PROSITE" id="PS50297">
    <property type="entry name" value="ANK_REP_REGION"/>
    <property type="match status" value="1"/>
</dbReference>
<evidence type="ECO:0000256" key="2">
    <source>
        <dbReference type="PROSITE-ProRule" id="PRU00023"/>
    </source>
</evidence>
<dbReference type="Gene3D" id="1.25.40.20">
    <property type="entry name" value="Ankyrin repeat-containing domain"/>
    <property type="match status" value="1"/>
</dbReference>
<organism evidence="5">
    <name type="scientific">Tuber melanosporum</name>
    <name type="common">Perigord truffle</name>
    <dbReference type="NCBI Taxonomy" id="39416"/>
    <lineage>
        <taxon>Eukaryota</taxon>
        <taxon>Fungi</taxon>
        <taxon>Dikarya</taxon>
        <taxon>Ascomycota</taxon>
        <taxon>Pezizomycotina</taxon>
        <taxon>Pezizomycetes</taxon>
        <taxon>Pezizales</taxon>
        <taxon>Tuberaceae</taxon>
        <taxon>Tuber</taxon>
    </lineage>
</organism>
<dbReference type="SUPFAM" id="SSF52540">
    <property type="entry name" value="P-loop containing nucleoside triphosphate hydrolases"/>
    <property type="match status" value="1"/>
</dbReference>
<dbReference type="InterPro" id="IPR054471">
    <property type="entry name" value="GPIID_WHD"/>
</dbReference>
<dbReference type="AlphaFoldDB" id="H6VQS1"/>
<evidence type="ECO:0000313" key="5">
    <source>
        <dbReference type="EMBL" id="AFB35586.1"/>
    </source>
</evidence>
<protein>
    <submittedName>
        <fullName evidence="5">NACHT-ANK domain protein transcript variant 3</fullName>
    </submittedName>
</protein>
<dbReference type="PANTHER" id="PTHR10039:SF14">
    <property type="entry name" value="NACHT DOMAIN-CONTAINING PROTEIN"/>
    <property type="match status" value="1"/>
</dbReference>
<dbReference type="Gene3D" id="3.40.50.300">
    <property type="entry name" value="P-loop containing nucleotide triphosphate hydrolases"/>
    <property type="match status" value="1"/>
</dbReference>
<dbReference type="InterPro" id="IPR002110">
    <property type="entry name" value="Ankyrin_rpt"/>
</dbReference>
<name>H6VQS1_TUBME</name>
<reference evidence="5" key="1">
    <citation type="journal article" date="2012" name="Fungal Biol.">
        <title>Self/nonself recognition in Tuber melanosporum is not mediated by a heterokaryon incompatibility system.</title>
        <authorList>
            <person name="Iotti M."/>
            <person name="Rubini A."/>
            <person name="Tisserant E."/>
            <person name="Kholer A."/>
            <person name="Paolocci F."/>
            <person name="Zambonelli A."/>
        </authorList>
    </citation>
    <scope>NUCLEOTIDE SEQUENCE</scope>
    <source>
        <strain evidence="5">Tme2</strain>
        <tissue evidence="5">Mycelium</tissue>
    </source>
</reference>
<feature type="domain" description="GPI inositol-deacylase winged helix" evidence="3">
    <location>
        <begin position="378"/>
        <end position="455"/>
    </location>
</feature>
<dbReference type="Pfam" id="PF22939">
    <property type="entry name" value="WHD_GPIID"/>
    <property type="match status" value="1"/>
</dbReference>
<dbReference type="SUPFAM" id="SSF48403">
    <property type="entry name" value="Ankyrin repeat"/>
    <property type="match status" value="1"/>
</dbReference>
<feature type="domain" description="Nephrocystin 3-like N-terminal" evidence="4">
    <location>
        <begin position="99"/>
        <end position="264"/>
    </location>
</feature>
<dbReference type="InterPro" id="IPR056884">
    <property type="entry name" value="NPHP3-like_N"/>
</dbReference>
<dbReference type="PROSITE" id="PS50088">
    <property type="entry name" value="ANK_REPEAT"/>
    <property type="match status" value="1"/>
</dbReference>
<gene>
    <name evidence="5" type="primary">nank3a</name>
</gene>
<dbReference type="PANTHER" id="PTHR10039">
    <property type="entry name" value="AMELOGENIN"/>
    <property type="match status" value="1"/>
</dbReference>
<dbReference type="Pfam" id="PF12796">
    <property type="entry name" value="Ank_2"/>
    <property type="match status" value="1"/>
</dbReference>
<dbReference type="Pfam" id="PF24883">
    <property type="entry name" value="NPHP3_N"/>
    <property type="match status" value="1"/>
</dbReference>
<dbReference type="InterPro" id="IPR027417">
    <property type="entry name" value="P-loop_NTPase"/>
</dbReference>
<evidence type="ECO:0000259" key="3">
    <source>
        <dbReference type="Pfam" id="PF22939"/>
    </source>
</evidence>
<accession>H6VQS1</accession>
<dbReference type="EMBL" id="JN863103">
    <property type="protein sequence ID" value="AFB35586.1"/>
    <property type="molecule type" value="mRNA"/>
</dbReference>
<keyword evidence="2" id="KW-0040">ANK repeat</keyword>
<evidence type="ECO:0000256" key="1">
    <source>
        <dbReference type="ARBA" id="ARBA00022737"/>
    </source>
</evidence>
<sequence>MSNQRFITRFEDVHSRQRPVAGVRGDYSGNIGSHNIAGSGNFTASGRTTNYGHITNHGITTNNYFTDTNSGSSGAEILRTLYTSRYQSHLARVREPAAGTCTWVTKHPRYKEWLRRKTTALLWLSADPGCGKSVIAAFLVNHLKLHGDAIVCYFFFKDDNEEQRSPTFALCAILHQLFAQRNSLCKYAKKAFKAQGKRLTEEMDTLWDILVKAVAEGGCGKVICVVDALDECDEGALAQFTHRITSLPRSKTPNIQLKFFVTGRPYHRIERQLGPRTKTIRLRGEDEVRAMTADVTRVINEGIHDLESIWRRPGRFGYLRKILVSSAGGTFLWVSLMLEILNASVDDSRETFTTLVSTAPRDLPLLYTSILNKSPDPKRARRILHIVVAAARPLTLCEMNVAFRIRRGHTTMRDIGDLSPRSGRTVKNLCGLFVRIIDSKVYLVHQTAREFLIQGNSAGRGEWQHTLRSMDSNFILADICISYLSLQDFGSRPLSMDSPNTHKRAREEGVRNFFQHYAFLEYAASHWASHFRDSQNRQMELFRFTRVICQRGSGRFLTWLKVYWENNGQYCPFPNDFTHLMIAAWLGQQRVIKRLLKEGGDINARSVEYGTALNIAALRRHRDIAKTLVEGGVNAYIGGREYNILLTWKSELVRMHDYRAGGRSRDDRVNREYEIIMFLVVSTMVSLLSALSAPVNC</sequence>
<feature type="repeat" description="ANK" evidence="2">
    <location>
        <begin position="575"/>
        <end position="607"/>
    </location>
</feature>
<keyword evidence="1" id="KW-0677">Repeat</keyword>
<dbReference type="InterPro" id="IPR036770">
    <property type="entry name" value="Ankyrin_rpt-contain_sf"/>
</dbReference>
<proteinExistence type="evidence at transcript level"/>